<evidence type="ECO:0000259" key="1">
    <source>
        <dbReference type="Pfam" id="PF13349"/>
    </source>
</evidence>
<protein>
    <submittedName>
        <fullName evidence="2">DUF4097 and DUF4098 domain-containing protein YvlB</fullName>
    </submittedName>
</protein>
<dbReference type="Proteomes" id="UP000631670">
    <property type="component" value="Unassembled WGS sequence"/>
</dbReference>
<comment type="caution">
    <text evidence="2">The sequence shown here is derived from an EMBL/GenBank/DDBJ whole genome shotgun (WGS) entry which is preliminary data.</text>
</comment>
<accession>A0ABR9I838</accession>
<organism evidence="2 3">
    <name type="scientific">Amycolatopsis lexingtonensis</name>
    <dbReference type="NCBI Taxonomy" id="218822"/>
    <lineage>
        <taxon>Bacteria</taxon>
        <taxon>Bacillati</taxon>
        <taxon>Actinomycetota</taxon>
        <taxon>Actinomycetes</taxon>
        <taxon>Pseudonocardiales</taxon>
        <taxon>Pseudonocardiaceae</taxon>
        <taxon>Amycolatopsis</taxon>
    </lineage>
</organism>
<gene>
    <name evidence="2" type="ORF">H4696_006466</name>
</gene>
<proteinExistence type="predicted"/>
<dbReference type="RefSeq" id="WP_086856709.1">
    <property type="nucleotide sequence ID" value="NZ_JADBEG010000001.1"/>
</dbReference>
<evidence type="ECO:0000313" key="2">
    <source>
        <dbReference type="EMBL" id="MBE1499366.1"/>
    </source>
</evidence>
<reference evidence="2 3" key="1">
    <citation type="submission" date="2020-10" db="EMBL/GenBank/DDBJ databases">
        <title>Sequencing the genomes of 1000 actinobacteria strains.</title>
        <authorList>
            <person name="Klenk H.-P."/>
        </authorList>
    </citation>
    <scope>NUCLEOTIDE SEQUENCE [LARGE SCALE GENOMIC DNA]</scope>
    <source>
        <strain evidence="2 3">DSM 44653</strain>
    </source>
</reference>
<name>A0ABR9I838_9PSEU</name>
<evidence type="ECO:0000313" key="3">
    <source>
        <dbReference type="Proteomes" id="UP000631670"/>
    </source>
</evidence>
<dbReference type="EMBL" id="JADBEG010000001">
    <property type="protein sequence ID" value="MBE1499366.1"/>
    <property type="molecule type" value="Genomic_DNA"/>
</dbReference>
<dbReference type="InterPro" id="IPR025164">
    <property type="entry name" value="Toastrack_DUF4097"/>
</dbReference>
<sequence>MTTFPTPAPISAVVTVPAARVRFVATDRTDTTVEIRPADAAKTRDAKAAEQTTVDHADGVLRIAAPAKNQYFGPSGVIDVTVGLPTGSRVELTAADVEFLSVGRLGAVAVETEHGSIDVDEATTAHLTTRAGDVSVGRLTGDAELRTSKGDLRIVEAGPGTVVLRTEAGDIEIATAASAALDAGTAHGRISNSLKNSGGAAELTIHATTAVGDITARGL</sequence>
<dbReference type="Pfam" id="PF13349">
    <property type="entry name" value="DUF4097"/>
    <property type="match status" value="1"/>
</dbReference>
<feature type="domain" description="DUF4097" evidence="1">
    <location>
        <begin position="24"/>
        <end position="216"/>
    </location>
</feature>
<keyword evidence="3" id="KW-1185">Reference proteome</keyword>